<feature type="transmembrane region" description="Helical" evidence="6">
    <location>
        <begin position="154"/>
        <end position="174"/>
    </location>
</feature>
<evidence type="ECO:0000313" key="8">
    <source>
        <dbReference type="Proteomes" id="UP001321453"/>
    </source>
</evidence>
<dbReference type="InterPro" id="IPR032808">
    <property type="entry name" value="DoxX"/>
</dbReference>
<name>A0ABT7S8C5_9CELL</name>
<proteinExistence type="predicted"/>
<dbReference type="EMBL" id="JAUCGR010000002">
    <property type="protein sequence ID" value="MDM7831846.1"/>
    <property type="molecule type" value="Genomic_DNA"/>
</dbReference>
<feature type="region of interest" description="Disordered" evidence="5">
    <location>
        <begin position="1"/>
        <end position="25"/>
    </location>
</feature>
<comment type="caution">
    <text evidence="7">The sequence shown here is derived from an EMBL/GenBank/DDBJ whole genome shotgun (WGS) entry which is preliminary data.</text>
</comment>
<comment type="subcellular location">
    <subcellularLocation>
        <location evidence="1">Membrane</location>
        <topology evidence="1">Multi-pass membrane protein</topology>
    </subcellularLocation>
</comment>
<evidence type="ECO:0000256" key="2">
    <source>
        <dbReference type="ARBA" id="ARBA00022692"/>
    </source>
</evidence>
<evidence type="ECO:0000256" key="5">
    <source>
        <dbReference type="SAM" id="MobiDB-lite"/>
    </source>
</evidence>
<keyword evidence="4 6" id="KW-0472">Membrane</keyword>
<gene>
    <name evidence="7" type="ORF">QRT05_10920</name>
</gene>
<evidence type="ECO:0000256" key="4">
    <source>
        <dbReference type="ARBA" id="ARBA00023136"/>
    </source>
</evidence>
<feature type="transmembrane region" description="Helical" evidence="6">
    <location>
        <begin position="85"/>
        <end position="108"/>
    </location>
</feature>
<feature type="transmembrane region" description="Helical" evidence="6">
    <location>
        <begin position="115"/>
        <end position="134"/>
    </location>
</feature>
<evidence type="ECO:0000256" key="1">
    <source>
        <dbReference type="ARBA" id="ARBA00004141"/>
    </source>
</evidence>
<keyword evidence="2 6" id="KW-0812">Transmembrane</keyword>
<dbReference type="Proteomes" id="UP001321453">
    <property type="component" value="Unassembled WGS sequence"/>
</dbReference>
<protein>
    <submittedName>
        <fullName evidence="7">DoxX family protein</fullName>
    </submittedName>
</protein>
<evidence type="ECO:0000256" key="3">
    <source>
        <dbReference type="ARBA" id="ARBA00022989"/>
    </source>
</evidence>
<evidence type="ECO:0000256" key="6">
    <source>
        <dbReference type="SAM" id="Phobius"/>
    </source>
</evidence>
<dbReference type="Pfam" id="PF07681">
    <property type="entry name" value="DoxX"/>
    <property type="match status" value="1"/>
</dbReference>
<feature type="transmembrane region" description="Helical" evidence="6">
    <location>
        <begin position="46"/>
        <end position="65"/>
    </location>
</feature>
<dbReference type="RefSeq" id="WP_289447260.1">
    <property type="nucleotide sequence ID" value="NZ_JAUCGR010000002.1"/>
</dbReference>
<organism evidence="7 8">
    <name type="scientific">Cellulomonas edaphi</name>
    <dbReference type="NCBI Taxonomy" id="3053468"/>
    <lineage>
        <taxon>Bacteria</taxon>
        <taxon>Bacillati</taxon>
        <taxon>Actinomycetota</taxon>
        <taxon>Actinomycetes</taxon>
        <taxon>Micrococcales</taxon>
        <taxon>Cellulomonadaceae</taxon>
        <taxon>Cellulomonas</taxon>
    </lineage>
</organism>
<reference evidence="7 8" key="1">
    <citation type="submission" date="2023-06" db="EMBL/GenBank/DDBJ databases">
        <title>Cellulomonas sp. MW9 Whole genome sequence.</title>
        <authorList>
            <person name="Park S."/>
        </authorList>
    </citation>
    <scope>NUCLEOTIDE SEQUENCE [LARGE SCALE GENOMIC DNA]</scope>
    <source>
        <strain evidence="7 8">MW9</strain>
    </source>
</reference>
<evidence type="ECO:0000313" key="7">
    <source>
        <dbReference type="EMBL" id="MDM7831846.1"/>
    </source>
</evidence>
<keyword evidence="8" id="KW-1185">Reference proteome</keyword>
<accession>A0ABT7S8C5</accession>
<sequence>MSSTLATNTPRRDASTPVPSNTYRPAPRVAGPLDALAALLARYSITALRISLGLVFLGFGALKFFDGMSPAAELAQRTIDALTFGIVGPDAALLITAILETVIGLTLITGIFLRAGLVLLAGAFVGIMAPLVLFFHELFPHGPTIVGQYVIKDIVLVCAAAVVASHALGARLTLPGARS</sequence>
<keyword evidence="3 6" id="KW-1133">Transmembrane helix</keyword>